<evidence type="ECO:0000256" key="1">
    <source>
        <dbReference type="SAM" id="Phobius"/>
    </source>
</evidence>
<evidence type="ECO:0000313" key="2">
    <source>
        <dbReference type="EMBL" id="HDN85036.1"/>
    </source>
</evidence>
<dbReference type="AlphaFoldDB" id="A0A7V0QQR5"/>
<name>A0A7V0QQR5_UNCAE</name>
<dbReference type="EMBL" id="DRBC01000283">
    <property type="protein sequence ID" value="HDN85036.1"/>
    <property type="molecule type" value="Genomic_DNA"/>
</dbReference>
<keyword evidence="1" id="KW-0812">Transmembrane</keyword>
<organism evidence="2">
    <name type="scientific">Aerophobetes bacterium</name>
    <dbReference type="NCBI Taxonomy" id="2030807"/>
    <lineage>
        <taxon>Bacteria</taxon>
        <taxon>Candidatus Aerophobota</taxon>
    </lineage>
</organism>
<accession>A0A7V0QQR5</accession>
<reference evidence="2" key="1">
    <citation type="journal article" date="2020" name="mSystems">
        <title>Genome- and Community-Level Interaction Insights into Carbon Utilization and Element Cycling Functions of Hydrothermarchaeota in Hydrothermal Sediment.</title>
        <authorList>
            <person name="Zhou Z."/>
            <person name="Liu Y."/>
            <person name="Xu W."/>
            <person name="Pan J."/>
            <person name="Luo Z.H."/>
            <person name="Li M."/>
        </authorList>
    </citation>
    <scope>NUCLEOTIDE SEQUENCE [LARGE SCALE GENOMIC DNA]</scope>
    <source>
        <strain evidence="2">HyVt-219</strain>
    </source>
</reference>
<dbReference type="Proteomes" id="UP000885660">
    <property type="component" value="Unassembled WGS sequence"/>
</dbReference>
<sequence length="897" mass="100592">MKGKGVKKSILWAVMMMVGISFSAYGSYFDWQKGLASALVQGIAGTLYTYQNGQMIGIYDIPGGVVQHMANGNIAFMERYVPNYNQEQVIGWLEQLEEEGILDEEEVALLLQAINSKSVNDIFNYLSQQLTIEEMKNVILAFACSLYDGSVTGGGDDYKSFVKKLTGEEKTLSEFKTWLDELDDDRTETAWGNTESWLGENTDFYGELLGVVTSMVGKDLTLNKGGINVTVTISSISLDDWKQMGSGYLTSFSDILDTDIATNEIWGALGELIKKGEIDISYDFDNDGNEEDSQTVLEMAMKKFSYVAKTATYYTYSSEGYLETTWSYVTDKNGNIVKRAGFWVDHEKEIRDWLEDEDAGKDLPTIDTWLADVEHNIEDILDAIGGVIESDIKERIISDFHEMPIEGIDNIDTWEELVYFLTGKNKPQGYNGPEWEDSNYKYFENWISGGYWAETNDYLANTTYYINGKLDHIEGWYQSYNLNAGENKYYLTAADIEKLGVDDYFSYLEKNLSEEEKDQVVEKAQEVFNATDQDFSTLAELKGYIGTDETKLATLKNDVIEALIQTKEISDPIYDVLQAAGTVSDTVWTKGELFFVYQTNQSMDNYGKLQYAIGNLGVYGGEIGDIGDVGYTGMGVIVADSLGRAVQVWEINPTINEETGSQHVVDINRDNANSLLGENRNKTNSLLPYIASLTLRGKIEYDAIDRVMWVGIYNGQTNVATSSTQDLNDILNNEYLGVADAYQGLVRQVSYTYKGTRRDSRTEIYLDTTKVVNKWNLTGMVEKLEEIFNGKEAEVTEIIKALQQNALEEVVDILDKKLNKDDKEEVAEELGYDKSLEGWNKFVEDAKAGKVALSEVVSALDTLEDAGTISLPSEVNLTHLDNIAKMDSLDDITSQTN</sequence>
<feature type="transmembrane region" description="Helical" evidence="1">
    <location>
        <begin position="9"/>
        <end position="28"/>
    </location>
</feature>
<proteinExistence type="predicted"/>
<comment type="caution">
    <text evidence="2">The sequence shown here is derived from an EMBL/GenBank/DDBJ whole genome shotgun (WGS) entry which is preliminary data.</text>
</comment>
<gene>
    <name evidence="2" type="ORF">ENG47_04700</name>
</gene>
<keyword evidence="1" id="KW-0472">Membrane</keyword>
<protein>
    <submittedName>
        <fullName evidence="2">Uncharacterized protein</fullName>
    </submittedName>
</protein>
<keyword evidence="1" id="KW-1133">Transmembrane helix</keyword>